<organism evidence="1 2">
    <name type="scientific">Spongiivirga citrea</name>
    <dbReference type="NCBI Taxonomy" id="1481457"/>
    <lineage>
        <taxon>Bacteria</taxon>
        <taxon>Pseudomonadati</taxon>
        <taxon>Bacteroidota</taxon>
        <taxon>Flavobacteriia</taxon>
        <taxon>Flavobacteriales</taxon>
        <taxon>Flavobacteriaceae</taxon>
        <taxon>Spongiivirga</taxon>
    </lineage>
</organism>
<reference evidence="1 2" key="1">
    <citation type="submission" date="2020-01" db="EMBL/GenBank/DDBJ databases">
        <title>Spongiivirga citrea KCTC 32990T.</title>
        <authorList>
            <person name="Wang G."/>
        </authorList>
    </citation>
    <scope>NUCLEOTIDE SEQUENCE [LARGE SCALE GENOMIC DNA]</scope>
    <source>
        <strain evidence="1 2">KCTC 32990</strain>
    </source>
</reference>
<evidence type="ECO:0000313" key="2">
    <source>
        <dbReference type="Proteomes" id="UP000474296"/>
    </source>
</evidence>
<accession>A0A6M0CK24</accession>
<comment type="caution">
    <text evidence="1">The sequence shown here is derived from an EMBL/GenBank/DDBJ whole genome shotgun (WGS) entry which is preliminary data.</text>
</comment>
<dbReference type="RefSeq" id="WP_164032659.1">
    <property type="nucleotide sequence ID" value="NZ_JAABOQ010000005.1"/>
</dbReference>
<gene>
    <name evidence="1" type="ORF">GWK10_12165</name>
</gene>
<proteinExistence type="predicted"/>
<dbReference type="EMBL" id="JAABOQ010000005">
    <property type="protein sequence ID" value="NER17972.1"/>
    <property type="molecule type" value="Genomic_DNA"/>
</dbReference>
<protein>
    <submittedName>
        <fullName evidence="1">Uncharacterized protein</fullName>
    </submittedName>
</protein>
<dbReference type="Proteomes" id="UP000474296">
    <property type="component" value="Unassembled WGS sequence"/>
</dbReference>
<name>A0A6M0CK24_9FLAO</name>
<evidence type="ECO:0000313" key="1">
    <source>
        <dbReference type="EMBL" id="NER17972.1"/>
    </source>
</evidence>
<sequence length="473" mass="53890">MKNYFFVLALFLSIGIKAQKELLNFPATLSGSIDTYSLIDDANATHLFFMNTGGILHSKIDSTYTSSKKKFYSSMDFSTEGKSIVGHSTNSNGDVILYFANDIRKRYYLFILTKKGEFSVKPINLKLKGESFVQAFMLNGKLRVLAAMKKQSFLKLYSFNEENLTDQLFDFSYTGFITQSRRSVKLSELLSTRISYDFNEDLTGFINYGTPYSLETTNARNKLYVHENNLIIGLDHRPQVTRLLYLNIETGKTSTKNITTEKTVFGEEKPTSFRSNSFVLDKNLYRLVVNKNKLHFNIIDLDTEKSIKSIDINKGDKINFSNSAITQDGTIFGGNRTLETTKQFLRKIASSQLGVSAYKNKNAIEVTMGGIQKLNFGGSGFVANNFFASPTNISGFFSSYSVTKSIFIKALFDDEDFKAFQDANWENYFDRITDFSSKRKTHYETLHENNDALIYGYYEKKSKSFSLVEFKID</sequence>
<keyword evidence="2" id="KW-1185">Reference proteome</keyword>
<dbReference type="AlphaFoldDB" id="A0A6M0CK24"/>